<name>A0A2K9LPD0_9GAMM</name>
<keyword evidence="2" id="KW-1133">Transmembrane helix</keyword>
<dbReference type="Proteomes" id="UP000235116">
    <property type="component" value="Chromosome"/>
</dbReference>
<dbReference type="OrthoDB" id="9805070at2"/>
<feature type="domain" description="M23ase beta-sheet core" evidence="3">
    <location>
        <begin position="206"/>
        <end position="299"/>
    </location>
</feature>
<evidence type="ECO:0000313" key="5">
    <source>
        <dbReference type="Proteomes" id="UP000235116"/>
    </source>
</evidence>
<organism evidence="4 5">
    <name type="scientific">Ketobacter alkanivorans</name>
    <dbReference type="NCBI Taxonomy" id="1917421"/>
    <lineage>
        <taxon>Bacteria</taxon>
        <taxon>Pseudomonadati</taxon>
        <taxon>Pseudomonadota</taxon>
        <taxon>Gammaproteobacteria</taxon>
        <taxon>Pseudomonadales</taxon>
        <taxon>Ketobacteraceae</taxon>
        <taxon>Ketobacter</taxon>
    </lineage>
</organism>
<keyword evidence="2" id="KW-0472">Membrane</keyword>
<evidence type="ECO:0000259" key="3">
    <source>
        <dbReference type="Pfam" id="PF01551"/>
    </source>
</evidence>
<proteinExistence type="predicted"/>
<keyword evidence="2" id="KW-0812">Transmembrane</keyword>
<feature type="transmembrane region" description="Helical" evidence="2">
    <location>
        <begin position="21"/>
        <end position="45"/>
    </location>
</feature>
<dbReference type="InterPro" id="IPR050570">
    <property type="entry name" value="Cell_wall_metabolism_enzyme"/>
</dbReference>
<dbReference type="Pfam" id="PF01551">
    <property type="entry name" value="Peptidase_M23"/>
    <property type="match status" value="1"/>
</dbReference>
<dbReference type="PANTHER" id="PTHR21666:SF291">
    <property type="entry name" value="STAGE II SPORULATION PROTEIN Q"/>
    <property type="match status" value="1"/>
</dbReference>
<evidence type="ECO:0000313" key="4">
    <source>
        <dbReference type="EMBL" id="AUM14100.1"/>
    </source>
</evidence>
<protein>
    <recommendedName>
        <fullName evidence="3">M23ase beta-sheet core domain-containing protein</fullName>
    </recommendedName>
</protein>
<dbReference type="EMBL" id="CP022684">
    <property type="protein sequence ID" value="AUM14100.1"/>
    <property type="molecule type" value="Genomic_DNA"/>
</dbReference>
<feature type="coiled-coil region" evidence="1">
    <location>
        <begin position="61"/>
        <end position="95"/>
    </location>
</feature>
<dbReference type="SUPFAM" id="SSF51261">
    <property type="entry name" value="Duplicated hybrid motif"/>
    <property type="match status" value="1"/>
</dbReference>
<sequence length="308" mass="33456">MNIILFDPKTGQSRTLRLRAPLLALVAAVVLTVTAAAGMGAGYWFSGSKGAEPGEIAAFLKKDIANNAEKVIEARKQAEDQLIAMTVRMAELQARLMRLDALGERLVEVAKLKGGEFEFSQAPALGGPEEGELQLELERPSFLSDLDRLAADIEAREEQLQVLESLLANRKLQKEVSIAGRPVNWGWLSSRFGRRTDPFTGRPAWHAGIDFAGKEGSDIVSVGSGVVTWAGERYGYGLMVEVNHGGGITTRYAHAKEILVSVGDIVKQGESLAKMGSTGRSTGPHVHFEVRKDGKAVDPARYVYRKRS</sequence>
<dbReference type="PANTHER" id="PTHR21666">
    <property type="entry name" value="PEPTIDASE-RELATED"/>
    <property type="match status" value="1"/>
</dbReference>
<dbReference type="AlphaFoldDB" id="A0A2K9LPD0"/>
<evidence type="ECO:0000256" key="1">
    <source>
        <dbReference type="SAM" id="Coils"/>
    </source>
</evidence>
<dbReference type="InterPro" id="IPR016047">
    <property type="entry name" value="M23ase_b-sheet_dom"/>
</dbReference>
<evidence type="ECO:0000256" key="2">
    <source>
        <dbReference type="SAM" id="Phobius"/>
    </source>
</evidence>
<dbReference type="CDD" id="cd12797">
    <property type="entry name" value="M23_peptidase"/>
    <property type="match status" value="1"/>
</dbReference>
<dbReference type="FunFam" id="2.70.70.10:FF:000006">
    <property type="entry name" value="M23 family peptidase"/>
    <property type="match status" value="1"/>
</dbReference>
<dbReference type="GO" id="GO:0004222">
    <property type="term" value="F:metalloendopeptidase activity"/>
    <property type="evidence" value="ECO:0007669"/>
    <property type="project" value="TreeGrafter"/>
</dbReference>
<reference evidence="5" key="1">
    <citation type="submission" date="2017-08" db="EMBL/GenBank/DDBJ databases">
        <title>Direct submision.</title>
        <authorList>
            <person name="Kim S.-J."/>
            <person name="Rhee S.-K."/>
        </authorList>
    </citation>
    <scope>NUCLEOTIDE SEQUENCE [LARGE SCALE GENOMIC DNA]</scope>
    <source>
        <strain evidence="5">GI5</strain>
    </source>
</reference>
<keyword evidence="5" id="KW-1185">Reference proteome</keyword>
<accession>A0A2K9LPD0</accession>
<keyword evidence="1" id="KW-0175">Coiled coil</keyword>
<gene>
    <name evidence="4" type="ORF">Kalk_17460</name>
</gene>
<dbReference type="KEGG" id="kak:Kalk_17460"/>
<dbReference type="Gene3D" id="2.70.70.10">
    <property type="entry name" value="Glucose Permease (Domain IIA)"/>
    <property type="match status" value="1"/>
</dbReference>
<dbReference type="RefSeq" id="WP_101895475.1">
    <property type="nucleotide sequence ID" value="NZ_CP022684.1"/>
</dbReference>
<dbReference type="InterPro" id="IPR011055">
    <property type="entry name" value="Dup_hybrid_motif"/>
</dbReference>